<gene>
    <name evidence="1" type="ORF">SDC9_102633</name>
</gene>
<sequence>MQKMYKNEGGDNIIDNKVLSSFGLKTIRMSVTKQLHAFPVHRMV</sequence>
<protein>
    <submittedName>
        <fullName evidence="1">Uncharacterized protein</fullName>
    </submittedName>
</protein>
<proteinExistence type="predicted"/>
<reference evidence="1" key="1">
    <citation type="submission" date="2019-08" db="EMBL/GenBank/DDBJ databases">
        <authorList>
            <person name="Kucharzyk K."/>
            <person name="Murdoch R.W."/>
            <person name="Higgins S."/>
            <person name="Loffler F."/>
        </authorList>
    </citation>
    <scope>NUCLEOTIDE SEQUENCE</scope>
</reference>
<dbReference type="AlphaFoldDB" id="A0A645ASF5"/>
<accession>A0A645ASF5</accession>
<name>A0A645ASF5_9ZZZZ</name>
<dbReference type="EMBL" id="VSSQ01015461">
    <property type="protein sequence ID" value="MPM55836.1"/>
    <property type="molecule type" value="Genomic_DNA"/>
</dbReference>
<organism evidence="1">
    <name type="scientific">bioreactor metagenome</name>
    <dbReference type="NCBI Taxonomy" id="1076179"/>
    <lineage>
        <taxon>unclassified sequences</taxon>
        <taxon>metagenomes</taxon>
        <taxon>ecological metagenomes</taxon>
    </lineage>
</organism>
<comment type="caution">
    <text evidence="1">The sequence shown here is derived from an EMBL/GenBank/DDBJ whole genome shotgun (WGS) entry which is preliminary data.</text>
</comment>
<evidence type="ECO:0000313" key="1">
    <source>
        <dbReference type="EMBL" id="MPM55836.1"/>
    </source>
</evidence>